<keyword evidence="5 7" id="KW-1133">Transmembrane helix</keyword>
<feature type="transmembrane region" description="Helical" evidence="7">
    <location>
        <begin position="148"/>
        <end position="173"/>
    </location>
</feature>
<feature type="domain" description="ABC transmembrane type-1" evidence="8">
    <location>
        <begin position="109"/>
        <end position="316"/>
    </location>
</feature>
<dbReference type="Proteomes" id="UP000225108">
    <property type="component" value="Unassembled WGS sequence"/>
</dbReference>
<dbReference type="Pfam" id="PF00528">
    <property type="entry name" value="BPD_transp_1"/>
    <property type="match status" value="1"/>
</dbReference>
<organism evidence="9 10">
    <name type="scientific">Williamsia marianensis</name>
    <dbReference type="NCBI Taxonomy" id="85044"/>
    <lineage>
        <taxon>Bacteria</taxon>
        <taxon>Bacillati</taxon>
        <taxon>Actinomycetota</taxon>
        <taxon>Actinomycetes</taxon>
        <taxon>Mycobacteriales</taxon>
        <taxon>Nocardiaceae</taxon>
        <taxon>Williamsia</taxon>
    </lineage>
</organism>
<dbReference type="AlphaFoldDB" id="A0A2G3PSK4"/>
<evidence type="ECO:0000313" key="9">
    <source>
        <dbReference type="EMBL" id="PHV68042.1"/>
    </source>
</evidence>
<dbReference type="PANTHER" id="PTHR43163">
    <property type="entry name" value="DIPEPTIDE TRANSPORT SYSTEM PERMEASE PROTEIN DPPB-RELATED"/>
    <property type="match status" value="1"/>
</dbReference>
<keyword evidence="3" id="KW-1003">Cell membrane</keyword>
<evidence type="ECO:0000313" key="10">
    <source>
        <dbReference type="Proteomes" id="UP000225108"/>
    </source>
</evidence>
<dbReference type="InterPro" id="IPR035906">
    <property type="entry name" value="MetI-like_sf"/>
</dbReference>
<sequence>MNAVTRSRLVPAVRLLGVRAVVALPVTLAVSAAIFFIASLSPLDPLTVYLGDGYQSATLSQRTAVREAYNTNGSWYTAWWRWFTELCQGNLGWSSTQSLPVSTVLTERLPFTVGLSLAAMIASALIGILVGTLAGMRRGGPLDQMCSALSAALAAVPPFVVSLVLVSVVAVSLGWFPTSGAAAPGDPYTARGILTHGFLPFVALTISQIPWLLLTTRTAVVEASSSDAVRAARARGLHGWALLRGHILPTSVAPTLALLGTRLPEVIAGAAIVETVFGWPGLASVLVDSAVALDFPLLASLTVGAAFAVLLGSAAADAAATAIDPRIGATS</sequence>
<dbReference type="RefSeq" id="WP_099381971.1">
    <property type="nucleotide sequence ID" value="NZ_PEBD01000004.1"/>
</dbReference>
<keyword evidence="6 7" id="KW-0472">Membrane</keyword>
<gene>
    <name evidence="9" type="ORF">CSW57_01860</name>
</gene>
<comment type="caution">
    <text evidence="9">The sequence shown here is derived from an EMBL/GenBank/DDBJ whole genome shotgun (WGS) entry which is preliminary data.</text>
</comment>
<keyword evidence="4 7" id="KW-0812">Transmembrane</keyword>
<evidence type="ECO:0000256" key="4">
    <source>
        <dbReference type="ARBA" id="ARBA00022692"/>
    </source>
</evidence>
<keyword evidence="2 7" id="KW-0813">Transport</keyword>
<comment type="subcellular location">
    <subcellularLocation>
        <location evidence="1 7">Cell membrane</location>
        <topology evidence="1 7">Multi-pass membrane protein</topology>
    </subcellularLocation>
</comment>
<dbReference type="EMBL" id="PEBD01000004">
    <property type="protein sequence ID" value="PHV68042.1"/>
    <property type="molecule type" value="Genomic_DNA"/>
</dbReference>
<dbReference type="GO" id="GO:0005886">
    <property type="term" value="C:plasma membrane"/>
    <property type="evidence" value="ECO:0007669"/>
    <property type="project" value="UniProtKB-SubCell"/>
</dbReference>
<dbReference type="Gene3D" id="1.10.3720.10">
    <property type="entry name" value="MetI-like"/>
    <property type="match status" value="1"/>
</dbReference>
<accession>A0A2G3PSK4</accession>
<protein>
    <submittedName>
        <fullName evidence="9">ABC transporter permease</fullName>
    </submittedName>
</protein>
<feature type="transmembrane region" description="Helical" evidence="7">
    <location>
        <begin position="21"/>
        <end position="40"/>
    </location>
</feature>
<evidence type="ECO:0000256" key="2">
    <source>
        <dbReference type="ARBA" id="ARBA00022448"/>
    </source>
</evidence>
<evidence type="ECO:0000256" key="1">
    <source>
        <dbReference type="ARBA" id="ARBA00004651"/>
    </source>
</evidence>
<proteinExistence type="inferred from homology"/>
<dbReference type="CDD" id="cd06261">
    <property type="entry name" value="TM_PBP2"/>
    <property type="match status" value="1"/>
</dbReference>
<dbReference type="InterPro" id="IPR000515">
    <property type="entry name" value="MetI-like"/>
</dbReference>
<reference evidence="9 10" key="1">
    <citation type="submission" date="2017-10" db="EMBL/GenBank/DDBJ databases">
        <title>The draft genome sequence of Williamsia sp. BULT 1.1 isolated from the semi-arid grassland soils from South Africa.</title>
        <authorList>
            <person name="Kabwe M.H."/>
            <person name="Govender N."/>
            <person name="Mutseka Lunga P."/>
            <person name="Vikram S."/>
            <person name="Makhalanyane T.P."/>
        </authorList>
    </citation>
    <scope>NUCLEOTIDE SEQUENCE [LARGE SCALE GENOMIC DNA]</scope>
    <source>
        <strain evidence="9 10">BULT 1.1</strain>
    </source>
</reference>
<dbReference type="SUPFAM" id="SSF161098">
    <property type="entry name" value="MetI-like"/>
    <property type="match status" value="1"/>
</dbReference>
<feature type="transmembrane region" description="Helical" evidence="7">
    <location>
        <begin position="193"/>
        <end position="214"/>
    </location>
</feature>
<feature type="transmembrane region" description="Helical" evidence="7">
    <location>
        <begin position="111"/>
        <end position="136"/>
    </location>
</feature>
<comment type="similarity">
    <text evidence="7">Belongs to the binding-protein-dependent transport system permease family.</text>
</comment>
<evidence type="ECO:0000256" key="7">
    <source>
        <dbReference type="RuleBase" id="RU363032"/>
    </source>
</evidence>
<evidence type="ECO:0000256" key="5">
    <source>
        <dbReference type="ARBA" id="ARBA00022989"/>
    </source>
</evidence>
<evidence type="ECO:0000256" key="6">
    <source>
        <dbReference type="ARBA" id="ARBA00023136"/>
    </source>
</evidence>
<evidence type="ECO:0000256" key="3">
    <source>
        <dbReference type="ARBA" id="ARBA00022475"/>
    </source>
</evidence>
<evidence type="ECO:0000259" key="8">
    <source>
        <dbReference type="PROSITE" id="PS50928"/>
    </source>
</evidence>
<dbReference type="PROSITE" id="PS50928">
    <property type="entry name" value="ABC_TM1"/>
    <property type="match status" value="1"/>
</dbReference>
<dbReference type="PANTHER" id="PTHR43163:SF9">
    <property type="entry name" value="ABC TRANSPORTER PERMEASE PROTEIN"/>
    <property type="match status" value="1"/>
</dbReference>
<name>A0A2G3PSK4_WILMA</name>
<dbReference type="GO" id="GO:0055085">
    <property type="term" value="P:transmembrane transport"/>
    <property type="evidence" value="ECO:0007669"/>
    <property type="project" value="InterPro"/>
</dbReference>